<evidence type="ECO:0000256" key="2">
    <source>
        <dbReference type="SAM" id="MobiDB-lite"/>
    </source>
</evidence>
<reference evidence="4" key="1">
    <citation type="submission" date="2023-10" db="EMBL/GenBank/DDBJ databases">
        <authorList>
            <person name="Chen Y."/>
            <person name="Shah S."/>
            <person name="Dougan E. K."/>
            <person name="Thang M."/>
            <person name="Chan C."/>
        </authorList>
    </citation>
    <scope>NUCLEOTIDE SEQUENCE [LARGE SCALE GENOMIC DNA]</scope>
</reference>
<proteinExistence type="predicted"/>
<feature type="domain" description="UEV" evidence="3">
    <location>
        <begin position="137"/>
        <end position="301"/>
    </location>
</feature>
<evidence type="ECO:0000313" key="4">
    <source>
        <dbReference type="EMBL" id="CAK0803419.1"/>
    </source>
</evidence>
<organism evidence="4 5">
    <name type="scientific">Prorocentrum cordatum</name>
    <dbReference type="NCBI Taxonomy" id="2364126"/>
    <lineage>
        <taxon>Eukaryota</taxon>
        <taxon>Sar</taxon>
        <taxon>Alveolata</taxon>
        <taxon>Dinophyceae</taxon>
        <taxon>Prorocentrales</taxon>
        <taxon>Prorocentraceae</taxon>
        <taxon>Prorocentrum</taxon>
    </lineage>
</organism>
<dbReference type="PANTHER" id="PTHR23306:SF3">
    <property type="entry name" value="TUMOR SUPPRESSOR PROTEIN 101"/>
    <property type="match status" value="1"/>
</dbReference>
<feature type="region of interest" description="Disordered" evidence="2">
    <location>
        <begin position="570"/>
        <end position="599"/>
    </location>
</feature>
<evidence type="ECO:0000313" key="5">
    <source>
        <dbReference type="Proteomes" id="UP001189429"/>
    </source>
</evidence>
<dbReference type="SUPFAM" id="SSF53187">
    <property type="entry name" value="Zn-dependent exopeptidases"/>
    <property type="match status" value="1"/>
</dbReference>
<dbReference type="PROSITE" id="PS51322">
    <property type="entry name" value="UEV"/>
    <property type="match status" value="1"/>
</dbReference>
<name>A0ABN9QBX6_9DINO</name>
<feature type="region of interest" description="Disordered" evidence="2">
    <location>
        <begin position="410"/>
        <end position="433"/>
    </location>
</feature>
<sequence>MYGGFQDWSYSQLGMMHVTLELGDEKSPGPQRLGAEWAANRRALYGLIAQVHAGARGRVLCACGAGPARPATKATLTFLPGAPPRACGAGCGAAPPPLAQEIATRADPSTGHYHRVLLPGAARRGVGRARREQQRIAKLDQVLQTVPYQYENRAALRNHVVNLLQSTPTLVPAAQEFRSPGKTATLFYLGGVLPINYKGATYNIPVTIYAVVCGPPRCFVTPSGSMALKQPHPNVDAGGMITELIPAVGAVFSQNPPVYSTQPAAAPECLHGRSLLNSQMGTALMGNGLPVAAATPVPVRPTATISAAQRALYFTAPSFEPPVIQPGHSGAKERLIAEATRGLRERWTLALDPVVDDLNAQADRKAALQAAAAKVGGQMEDLRRAAADAGRDAEDLKAKEEELRKFLERQAEGKEPHPHPESPMGASVTPQTQGCMVAPGHAVVRGTRFEESAPGSSPLLSSSASSALQSLPRPSAPVNHVGTPVTLSFQPTLALIAGNDLEHRESTEAGGCVHTSRPARRYSFDTVSLLLEGTYGIWSVSTMGATQLGPGFANPILDGPLADASAAHGRARGVPCIDQRPPRPGTRRQAACESDLSLE</sequence>
<gene>
    <name evidence="4" type="ORF">PCOR1329_LOCUS10586</name>
</gene>
<dbReference type="SUPFAM" id="SSF54495">
    <property type="entry name" value="UBC-like"/>
    <property type="match status" value="1"/>
</dbReference>
<protein>
    <recommendedName>
        <fullName evidence="3">UEV domain-containing protein</fullName>
    </recommendedName>
</protein>
<evidence type="ECO:0000259" key="3">
    <source>
        <dbReference type="PROSITE" id="PS51322"/>
    </source>
</evidence>
<dbReference type="InterPro" id="IPR016135">
    <property type="entry name" value="UBQ-conjugating_enzyme/RWD"/>
</dbReference>
<keyword evidence="5" id="KW-1185">Reference proteome</keyword>
<dbReference type="InterPro" id="IPR052070">
    <property type="entry name" value="ESCRT-I_UEV_domain"/>
</dbReference>
<dbReference type="EMBL" id="CAUYUJ010003003">
    <property type="protein sequence ID" value="CAK0803419.1"/>
    <property type="molecule type" value="Genomic_DNA"/>
</dbReference>
<dbReference type="Gene3D" id="3.10.110.10">
    <property type="entry name" value="Ubiquitin Conjugating Enzyme"/>
    <property type="match status" value="1"/>
</dbReference>
<dbReference type="InterPro" id="IPR008883">
    <property type="entry name" value="UEV_N"/>
</dbReference>
<dbReference type="Proteomes" id="UP001189429">
    <property type="component" value="Unassembled WGS sequence"/>
</dbReference>
<dbReference type="Pfam" id="PF05743">
    <property type="entry name" value="UEV"/>
    <property type="match status" value="1"/>
</dbReference>
<keyword evidence="1" id="KW-0175">Coiled coil</keyword>
<feature type="compositionally biased region" description="Low complexity" evidence="2">
    <location>
        <begin position="452"/>
        <end position="477"/>
    </location>
</feature>
<feature type="coiled-coil region" evidence="1">
    <location>
        <begin position="379"/>
        <end position="410"/>
    </location>
</feature>
<dbReference type="CDD" id="cd11685">
    <property type="entry name" value="UEV_TSG101-like"/>
    <property type="match status" value="1"/>
</dbReference>
<accession>A0ABN9QBX6</accession>
<evidence type="ECO:0000256" key="1">
    <source>
        <dbReference type="SAM" id="Coils"/>
    </source>
</evidence>
<comment type="caution">
    <text evidence="4">The sequence shown here is derived from an EMBL/GenBank/DDBJ whole genome shotgun (WGS) entry which is preliminary data.</text>
</comment>
<feature type="region of interest" description="Disordered" evidence="2">
    <location>
        <begin position="449"/>
        <end position="479"/>
    </location>
</feature>
<dbReference type="Gene3D" id="3.40.630.10">
    <property type="entry name" value="Zn peptidases"/>
    <property type="match status" value="1"/>
</dbReference>
<feature type="compositionally biased region" description="Basic and acidic residues" evidence="2">
    <location>
        <begin position="410"/>
        <end position="420"/>
    </location>
</feature>
<dbReference type="PANTHER" id="PTHR23306">
    <property type="entry name" value="TUMOR SUSCEPTIBILITY GENE 101 PROTEIN-RELATED"/>
    <property type="match status" value="1"/>
</dbReference>